<organism evidence="2 3">
    <name type="scientific">Coniophora puteana (strain RWD-64-598)</name>
    <name type="common">Brown rot fungus</name>
    <dbReference type="NCBI Taxonomy" id="741705"/>
    <lineage>
        <taxon>Eukaryota</taxon>
        <taxon>Fungi</taxon>
        <taxon>Dikarya</taxon>
        <taxon>Basidiomycota</taxon>
        <taxon>Agaricomycotina</taxon>
        <taxon>Agaricomycetes</taxon>
        <taxon>Agaricomycetidae</taxon>
        <taxon>Boletales</taxon>
        <taxon>Coniophorineae</taxon>
        <taxon>Coniophoraceae</taxon>
        <taxon>Coniophora</taxon>
    </lineage>
</organism>
<dbReference type="AlphaFoldDB" id="A0A5M3M988"/>
<evidence type="ECO:0000313" key="2">
    <source>
        <dbReference type="EMBL" id="EIW75647.1"/>
    </source>
</evidence>
<sequence>MGRPKIYATLEEKKDAQRRWNSSYYEKNRQNINMKARVKRDAGRISSHGPNKGAAGIKRNKRVYKSGRGLPTQDLNALEEPVASHEQLSICDRRSMSDALYEQELMHQRPQHMHFHSEEYSTAHANEGPPHPPTATTQANFPRSPPASPCVTRRPSAIMMTSPLWPSSPSPSPVRPSNTYPASDVYTRASPTPTSTRNLINKSNLSPTMEPSVLSSPGEISSRLLALFGGDIRGRLDELSLAFINSRSDARRNRLRDETSDFHSGVDIIMDSARETRSQAASMAESTGIQTQIYRLVEVVRAITEIYGIMSFEGALGLADMRDRASCIYNKTILALTSYSLSVDDFHPILCIVHQCGCSRVYPAKFGTQDQSIIRSHSAGAPARLVLTHIMQSHTRLMEPLELSADSPWHTSEPTVEDLTAMPQKDRERLKLRLRLDTYSATRSNLIARREGRDATRRHGNPLHPVVYVGEQVSLIASYVDDPDDVLGNDFAIWSVDGCKDAIDFVNDLALRYINRTPQGWGLRLISEFDGSKTNEETPDGDLSIVTERSVYLLTLHEAIHRVQDSLRQLVGSNCKLYRRCDAVGRTLTRHIAIAEDVAARLRRGPVEMYEVWERKLFLWQDEPL</sequence>
<dbReference type="EMBL" id="JH711588">
    <property type="protein sequence ID" value="EIW75647.1"/>
    <property type="molecule type" value="Genomic_DNA"/>
</dbReference>
<comment type="caution">
    <text evidence="2">The sequence shown here is derived from an EMBL/GenBank/DDBJ whole genome shotgun (WGS) entry which is preliminary data.</text>
</comment>
<dbReference type="RefSeq" id="XP_007774342.1">
    <property type="nucleotide sequence ID" value="XM_007776152.1"/>
</dbReference>
<evidence type="ECO:0000256" key="1">
    <source>
        <dbReference type="SAM" id="MobiDB-lite"/>
    </source>
</evidence>
<dbReference type="Proteomes" id="UP000053558">
    <property type="component" value="Unassembled WGS sequence"/>
</dbReference>
<proteinExistence type="predicted"/>
<accession>A0A5M3M988</accession>
<feature type="region of interest" description="Disordered" evidence="1">
    <location>
        <begin position="164"/>
        <end position="216"/>
    </location>
</feature>
<name>A0A5M3M988_CONPW</name>
<feature type="region of interest" description="Disordered" evidence="1">
    <location>
        <begin position="118"/>
        <end position="151"/>
    </location>
</feature>
<feature type="compositionally biased region" description="Polar residues" evidence="1">
    <location>
        <begin position="189"/>
        <end position="216"/>
    </location>
</feature>
<gene>
    <name evidence="2" type="ORF">CONPUDRAFT_77286</name>
</gene>
<protein>
    <submittedName>
        <fullName evidence="2">Uncharacterized protein</fullName>
    </submittedName>
</protein>
<feature type="region of interest" description="Disordered" evidence="1">
    <location>
        <begin position="35"/>
        <end position="55"/>
    </location>
</feature>
<evidence type="ECO:0000313" key="3">
    <source>
        <dbReference type="Proteomes" id="UP000053558"/>
    </source>
</evidence>
<dbReference type="GeneID" id="19209601"/>
<keyword evidence="3" id="KW-1185">Reference proteome</keyword>
<reference evidence="3" key="1">
    <citation type="journal article" date="2012" name="Science">
        <title>The Paleozoic origin of enzymatic lignin decomposition reconstructed from 31 fungal genomes.</title>
        <authorList>
            <person name="Floudas D."/>
            <person name="Binder M."/>
            <person name="Riley R."/>
            <person name="Barry K."/>
            <person name="Blanchette R.A."/>
            <person name="Henrissat B."/>
            <person name="Martinez A.T."/>
            <person name="Otillar R."/>
            <person name="Spatafora J.W."/>
            <person name="Yadav J.S."/>
            <person name="Aerts A."/>
            <person name="Benoit I."/>
            <person name="Boyd A."/>
            <person name="Carlson A."/>
            <person name="Copeland A."/>
            <person name="Coutinho P.M."/>
            <person name="de Vries R.P."/>
            <person name="Ferreira P."/>
            <person name="Findley K."/>
            <person name="Foster B."/>
            <person name="Gaskell J."/>
            <person name="Glotzer D."/>
            <person name="Gorecki P."/>
            <person name="Heitman J."/>
            <person name="Hesse C."/>
            <person name="Hori C."/>
            <person name="Igarashi K."/>
            <person name="Jurgens J.A."/>
            <person name="Kallen N."/>
            <person name="Kersten P."/>
            <person name="Kohler A."/>
            <person name="Kuees U."/>
            <person name="Kumar T.K.A."/>
            <person name="Kuo A."/>
            <person name="LaButti K."/>
            <person name="Larrondo L.F."/>
            <person name="Lindquist E."/>
            <person name="Ling A."/>
            <person name="Lombard V."/>
            <person name="Lucas S."/>
            <person name="Lundell T."/>
            <person name="Martin R."/>
            <person name="McLaughlin D.J."/>
            <person name="Morgenstern I."/>
            <person name="Morin E."/>
            <person name="Murat C."/>
            <person name="Nagy L.G."/>
            <person name="Nolan M."/>
            <person name="Ohm R.A."/>
            <person name="Patyshakuliyeva A."/>
            <person name="Rokas A."/>
            <person name="Ruiz-Duenas F.J."/>
            <person name="Sabat G."/>
            <person name="Salamov A."/>
            <person name="Samejima M."/>
            <person name="Schmutz J."/>
            <person name="Slot J.C."/>
            <person name="St John F."/>
            <person name="Stenlid J."/>
            <person name="Sun H."/>
            <person name="Sun S."/>
            <person name="Syed K."/>
            <person name="Tsang A."/>
            <person name="Wiebenga A."/>
            <person name="Young D."/>
            <person name="Pisabarro A."/>
            <person name="Eastwood D.C."/>
            <person name="Martin F."/>
            <person name="Cullen D."/>
            <person name="Grigoriev I.V."/>
            <person name="Hibbett D.S."/>
        </authorList>
    </citation>
    <scope>NUCLEOTIDE SEQUENCE [LARGE SCALE GENOMIC DNA]</scope>
    <source>
        <strain evidence="3">RWD-64-598 SS2</strain>
    </source>
</reference>
<dbReference type="KEGG" id="cput:CONPUDRAFT_77286"/>